<dbReference type="SUPFAM" id="SSF52058">
    <property type="entry name" value="L domain-like"/>
    <property type="match status" value="1"/>
</dbReference>
<dbReference type="AlphaFoldDB" id="A0AAV9C071"/>
<dbReference type="InterPro" id="IPR013210">
    <property type="entry name" value="LRR_N_plant-typ"/>
</dbReference>
<dbReference type="GO" id="GO:0016020">
    <property type="term" value="C:membrane"/>
    <property type="evidence" value="ECO:0007669"/>
    <property type="project" value="UniProtKB-SubCell"/>
</dbReference>
<dbReference type="InterPro" id="IPR046956">
    <property type="entry name" value="RLP23-like"/>
</dbReference>
<evidence type="ECO:0000256" key="2">
    <source>
        <dbReference type="ARBA" id="ARBA00022614"/>
    </source>
</evidence>
<comment type="caution">
    <text evidence="10">The sequence shown here is derived from an EMBL/GenBank/DDBJ whole genome shotgun (WGS) entry which is preliminary data.</text>
</comment>
<keyword evidence="8" id="KW-0325">Glycoprotein</keyword>
<evidence type="ECO:0000313" key="11">
    <source>
        <dbReference type="Proteomes" id="UP001180020"/>
    </source>
</evidence>
<evidence type="ECO:0000256" key="1">
    <source>
        <dbReference type="ARBA" id="ARBA00004479"/>
    </source>
</evidence>
<keyword evidence="3" id="KW-0812">Transmembrane</keyword>
<evidence type="ECO:0000313" key="10">
    <source>
        <dbReference type="EMBL" id="KAK1282475.1"/>
    </source>
</evidence>
<gene>
    <name evidence="10" type="ORF">QJS10_CPB22g01060</name>
</gene>
<keyword evidence="11" id="KW-1185">Reference proteome</keyword>
<evidence type="ECO:0000256" key="5">
    <source>
        <dbReference type="ARBA" id="ARBA00022737"/>
    </source>
</evidence>
<name>A0AAV9C071_ACOCL</name>
<dbReference type="EMBL" id="JAUJYO010000022">
    <property type="protein sequence ID" value="KAK1282475.1"/>
    <property type="molecule type" value="Genomic_DNA"/>
</dbReference>
<proteinExistence type="predicted"/>
<evidence type="ECO:0000256" key="3">
    <source>
        <dbReference type="ARBA" id="ARBA00022692"/>
    </source>
</evidence>
<reference evidence="10" key="1">
    <citation type="journal article" date="2023" name="Nat. Commun.">
        <title>Diploid and tetraploid genomes of Acorus and the evolution of monocots.</title>
        <authorList>
            <person name="Ma L."/>
            <person name="Liu K.W."/>
            <person name="Li Z."/>
            <person name="Hsiao Y.Y."/>
            <person name="Qi Y."/>
            <person name="Fu T."/>
            <person name="Tang G.D."/>
            <person name="Zhang D."/>
            <person name="Sun W.H."/>
            <person name="Liu D.K."/>
            <person name="Li Y."/>
            <person name="Chen G.Z."/>
            <person name="Liu X.D."/>
            <person name="Liao X.Y."/>
            <person name="Jiang Y.T."/>
            <person name="Yu X."/>
            <person name="Hao Y."/>
            <person name="Huang J."/>
            <person name="Zhao X.W."/>
            <person name="Ke S."/>
            <person name="Chen Y.Y."/>
            <person name="Wu W.L."/>
            <person name="Hsu J.L."/>
            <person name="Lin Y.F."/>
            <person name="Huang M.D."/>
            <person name="Li C.Y."/>
            <person name="Huang L."/>
            <person name="Wang Z.W."/>
            <person name="Zhao X."/>
            <person name="Zhong W.Y."/>
            <person name="Peng D.H."/>
            <person name="Ahmad S."/>
            <person name="Lan S."/>
            <person name="Zhang J.S."/>
            <person name="Tsai W.C."/>
            <person name="Van de Peer Y."/>
            <person name="Liu Z.J."/>
        </authorList>
    </citation>
    <scope>NUCLEOTIDE SEQUENCE</scope>
    <source>
        <strain evidence="10">CP</strain>
    </source>
</reference>
<keyword evidence="7" id="KW-0472">Membrane</keyword>
<accession>A0AAV9C071</accession>
<evidence type="ECO:0000256" key="7">
    <source>
        <dbReference type="ARBA" id="ARBA00023136"/>
    </source>
</evidence>
<evidence type="ECO:0000256" key="6">
    <source>
        <dbReference type="ARBA" id="ARBA00022989"/>
    </source>
</evidence>
<reference evidence="10" key="2">
    <citation type="submission" date="2023-06" db="EMBL/GenBank/DDBJ databases">
        <authorList>
            <person name="Ma L."/>
            <person name="Liu K.-W."/>
            <person name="Li Z."/>
            <person name="Hsiao Y.-Y."/>
            <person name="Qi Y."/>
            <person name="Fu T."/>
            <person name="Tang G."/>
            <person name="Zhang D."/>
            <person name="Sun W.-H."/>
            <person name="Liu D.-K."/>
            <person name="Li Y."/>
            <person name="Chen G.-Z."/>
            <person name="Liu X.-D."/>
            <person name="Liao X.-Y."/>
            <person name="Jiang Y.-T."/>
            <person name="Yu X."/>
            <person name="Hao Y."/>
            <person name="Huang J."/>
            <person name="Zhao X.-W."/>
            <person name="Ke S."/>
            <person name="Chen Y.-Y."/>
            <person name="Wu W.-L."/>
            <person name="Hsu J.-L."/>
            <person name="Lin Y.-F."/>
            <person name="Huang M.-D."/>
            <person name="Li C.-Y."/>
            <person name="Huang L."/>
            <person name="Wang Z.-W."/>
            <person name="Zhao X."/>
            <person name="Zhong W.-Y."/>
            <person name="Peng D.-H."/>
            <person name="Ahmad S."/>
            <person name="Lan S."/>
            <person name="Zhang J.-S."/>
            <person name="Tsai W.-C."/>
            <person name="Van De Peer Y."/>
            <person name="Liu Z.-J."/>
        </authorList>
    </citation>
    <scope>NUCLEOTIDE SEQUENCE</scope>
    <source>
        <strain evidence="10">CP</strain>
        <tissue evidence="10">Leaves</tissue>
    </source>
</reference>
<dbReference type="PANTHER" id="PTHR48063:SF16">
    <property type="entry name" value="LRR RECEPTOR-LIKE SERINE_THREONINE-PROTEIN KINASE GSO1"/>
    <property type="match status" value="1"/>
</dbReference>
<protein>
    <recommendedName>
        <fullName evidence="9">Leucine-rich repeat-containing N-terminal plant-type domain-containing protein</fullName>
    </recommendedName>
</protein>
<evidence type="ECO:0000256" key="4">
    <source>
        <dbReference type="ARBA" id="ARBA00022729"/>
    </source>
</evidence>
<evidence type="ECO:0000256" key="8">
    <source>
        <dbReference type="ARBA" id="ARBA00023180"/>
    </source>
</evidence>
<dbReference type="Pfam" id="PF08263">
    <property type="entry name" value="LRRNT_2"/>
    <property type="match status" value="1"/>
</dbReference>
<keyword evidence="4" id="KW-0732">Signal</keyword>
<dbReference type="Proteomes" id="UP001180020">
    <property type="component" value="Unassembled WGS sequence"/>
</dbReference>
<organism evidence="10 11">
    <name type="scientific">Acorus calamus</name>
    <name type="common">Sweet flag</name>
    <dbReference type="NCBI Taxonomy" id="4465"/>
    <lineage>
        <taxon>Eukaryota</taxon>
        <taxon>Viridiplantae</taxon>
        <taxon>Streptophyta</taxon>
        <taxon>Embryophyta</taxon>
        <taxon>Tracheophyta</taxon>
        <taxon>Spermatophyta</taxon>
        <taxon>Magnoliopsida</taxon>
        <taxon>Liliopsida</taxon>
        <taxon>Acoraceae</taxon>
        <taxon>Acorus</taxon>
    </lineage>
</organism>
<evidence type="ECO:0000259" key="9">
    <source>
        <dbReference type="Pfam" id="PF08263"/>
    </source>
</evidence>
<keyword evidence="5" id="KW-0677">Repeat</keyword>
<dbReference type="PANTHER" id="PTHR48063">
    <property type="entry name" value="LRR RECEPTOR-LIKE KINASE"/>
    <property type="match status" value="1"/>
</dbReference>
<keyword evidence="6" id="KW-1133">Transmembrane helix</keyword>
<keyword evidence="2" id="KW-0433">Leucine-rich repeat</keyword>
<feature type="domain" description="Leucine-rich repeat-containing N-terminal plant-type" evidence="9">
    <location>
        <begin position="91"/>
        <end position="118"/>
    </location>
</feature>
<dbReference type="Gene3D" id="3.80.10.10">
    <property type="entry name" value="Ribonuclease Inhibitor"/>
    <property type="match status" value="1"/>
</dbReference>
<sequence>MTIFSAYKKTPISTKEFQQSCFSDAINQTSSKVFSGHPNRTPFPPTSNHGFLNWVFYSSHYLHVFSPLQHRILPLQIPNSYGLLQAFKSDRKALLDPLNHLASWHGLAYCAWRGIRCDNRTRLIIHIDLHRLGLSRSIREFASSLPRLTGLRHLDLSSNSFDADPIPQSICSLHNLRCIWTFRILGLAGDSRLSWKTCPGCASLTSLL</sequence>
<dbReference type="InterPro" id="IPR032675">
    <property type="entry name" value="LRR_dom_sf"/>
</dbReference>
<comment type="subcellular location">
    <subcellularLocation>
        <location evidence="1">Membrane</location>
        <topology evidence="1">Single-pass type I membrane protein</topology>
    </subcellularLocation>
</comment>